<organism evidence="2 3">
    <name type="scientific">Kushneria aurantia</name>
    <dbReference type="NCBI Taxonomy" id="504092"/>
    <lineage>
        <taxon>Bacteria</taxon>
        <taxon>Pseudomonadati</taxon>
        <taxon>Pseudomonadota</taxon>
        <taxon>Gammaproteobacteria</taxon>
        <taxon>Oceanospirillales</taxon>
        <taxon>Halomonadaceae</taxon>
        <taxon>Kushneria</taxon>
    </lineage>
</organism>
<proteinExistence type="predicted"/>
<keyword evidence="3" id="KW-1185">Reference proteome</keyword>
<comment type="caution">
    <text evidence="2">The sequence shown here is derived from an EMBL/GenBank/DDBJ whole genome shotgun (WGS) entry which is preliminary data.</text>
</comment>
<sequence length="52" mass="6090">MTFYIMLTVMVMLAALLAGWIGLTERVRKLREGRPVSKWLRWFDNLMGYGPT</sequence>
<accession>A0ABV6G405</accession>
<keyword evidence="1" id="KW-0812">Transmembrane</keyword>
<dbReference type="RefSeq" id="WP_019950252.1">
    <property type="nucleotide sequence ID" value="NZ_JBHLVX010000042.1"/>
</dbReference>
<reference evidence="2 3" key="1">
    <citation type="submission" date="2024-09" db="EMBL/GenBank/DDBJ databases">
        <authorList>
            <person name="Sun Q."/>
            <person name="Mori K."/>
        </authorList>
    </citation>
    <scope>NUCLEOTIDE SEQUENCE [LARGE SCALE GENOMIC DNA]</scope>
    <source>
        <strain evidence="2 3">CCM 7415</strain>
    </source>
</reference>
<keyword evidence="1" id="KW-1133">Transmembrane helix</keyword>
<gene>
    <name evidence="2" type="ORF">ACFFHW_10395</name>
</gene>
<evidence type="ECO:0000313" key="2">
    <source>
        <dbReference type="EMBL" id="MFC0268382.1"/>
    </source>
</evidence>
<protein>
    <submittedName>
        <fullName evidence="2">Uncharacterized protein</fullName>
    </submittedName>
</protein>
<dbReference type="Proteomes" id="UP001589814">
    <property type="component" value="Unassembled WGS sequence"/>
</dbReference>
<keyword evidence="1" id="KW-0472">Membrane</keyword>
<feature type="transmembrane region" description="Helical" evidence="1">
    <location>
        <begin position="6"/>
        <end position="24"/>
    </location>
</feature>
<name>A0ABV6G405_9GAMM</name>
<dbReference type="EMBL" id="JBHLVX010000042">
    <property type="protein sequence ID" value="MFC0268382.1"/>
    <property type="molecule type" value="Genomic_DNA"/>
</dbReference>
<evidence type="ECO:0000256" key="1">
    <source>
        <dbReference type="SAM" id="Phobius"/>
    </source>
</evidence>
<evidence type="ECO:0000313" key="3">
    <source>
        <dbReference type="Proteomes" id="UP001589814"/>
    </source>
</evidence>